<dbReference type="Gene3D" id="3.40.50.1110">
    <property type="entry name" value="SGNH hydrolase"/>
    <property type="match status" value="1"/>
</dbReference>
<organism evidence="3 4">
    <name type="scientific">Sphingomonas echinoides</name>
    <dbReference type="NCBI Taxonomy" id="59803"/>
    <lineage>
        <taxon>Bacteria</taxon>
        <taxon>Pseudomonadati</taxon>
        <taxon>Pseudomonadota</taxon>
        <taxon>Alphaproteobacteria</taxon>
        <taxon>Sphingomonadales</taxon>
        <taxon>Sphingomonadaceae</taxon>
        <taxon>Sphingomonas</taxon>
    </lineage>
</organism>
<dbReference type="EMBL" id="JAWXXV010000001">
    <property type="protein sequence ID" value="MDX5983550.1"/>
    <property type="molecule type" value="Genomic_DNA"/>
</dbReference>
<reference evidence="3 4" key="1">
    <citation type="submission" date="2023-11" db="EMBL/GenBank/DDBJ databases">
        <title>MicrobeMod: A computational toolkit for identifying prokaryotic methylation and restriction-modification with nanopore sequencing.</title>
        <authorList>
            <person name="Crits-Christoph A."/>
            <person name="Kang S.C."/>
            <person name="Lee H."/>
            <person name="Ostrov N."/>
        </authorList>
    </citation>
    <scope>NUCLEOTIDE SEQUENCE [LARGE SCALE GENOMIC DNA]</scope>
    <source>
        <strain evidence="3 4">ATCC 14820</strain>
    </source>
</reference>
<dbReference type="Pfam" id="PF13472">
    <property type="entry name" value="Lipase_GDSL_2"/>
    <property type="match status" value="1"/>
</dbReference>
<evidence type="ECO:0000259" key="2">
    <source>
        <dbReference type="Pfam" id="PF13472"/>
    </source>
</evidence>
<comment type="caution">
    <text evidence="3">The sequence shown here is derived from an EMBL/GenBank/DDBJ whole genome shotgun (WGS) entry which is preliminary data.</text>
</comment>
<name>A0ABU4PNL2_9SPHN</name>
<dbReference type="GO" id="GO:0016787">
    <property type="term" value="F:hydrolase activity"/>
    <property type="evidence" value="ECO:0007669"/>
    <property type="project" value="UniProtKB-KW"/>
</dbReference>
<keyword evidence="3" id="KW-0378">Hydrolase</keyword>
<dbReference type="Proteomes" id="UP001279660">
    <property type="component" value="Unassembled WGS sequence"/>
</dbReference>
<evidence type="ECO:0000256" key="1">
    <source>
        <dbReference type="SAM" id="SignalP"/>
    </source>
</evidence>
<feature type="domain" description="SGNH hydrolase-type esterase" evidence="2">
    <location>
        <begin position="201"/>
        <end position="394"/>
    </location>
</feature>
<keyword evidence="1" id="KW-0732">Signal</keyword>
<feature type="chain" id="PRO_5045648650" evidence="1">
    <location>
        <begin position="21"/>
        <end position="406"/>
    </location>
</feature>
<gene>
    <name evidence="3" type="ORF">SIL82_04695</name>
</gene>
<keyword evidence="4" id="KW-1185">Reference proteome</keyword>
<dbReference type="PANTHER" id="PTHR43784">
    <property type="entry name" value="GDSL-LIKE LIPASE/ACYLHYDROLASE, PUTATIVE (AFU_ORTHOLOGUE AFUA_2G00820)-RELATED"/>
    <property type="match status" value="1"/>
</dbReference>
<dbReference type="PANTHER" id="PTHR43784:SF2">
    <property type="entry name" value="GDSL-LIKE LIPASE_ACYLHYDROLASE, PUTATIVE (AFU_ORTHOLOGUE AFUA_2G00820)-RELATED"/>
    <property type="match status" value="1"/>
</dbReference>
<sequence>MILRSLATMLALAAPALASAATGHSCEAQWHASWASSQKEPDQADTGIAAKLRDATLRQTVRLSGGGARLRIHLSNLIGTAPLAIDSVHLALAEASGSARVRAGSDHTLSFGGRTQVTIPAGADYVSDPIAFPVPDRTTLSISLHLPQAPSGVTGHPGSRTSSYIAAGNHSADAALAGERVQHWYFLSGVDVAGCGGTIVALGDSITDGHGATTDGDDRWTDVLAMRLPLGGGLSIVNQGIGGNRVLRDGLGPNALARLDRDVLAQPGVRSLIVLEGVNDLGVLTRDHPVPEAEHTALVADLEQGYRQIVARAHDRGIKVIGATILPFGGSAYYHPGAPGEADRVAINRWIRSAGVFDAVVDFDAVMRDPSRPERLAPAFDSGDGLHPSPAGYAKMGQAVPIALFQ</sequence>
<dbReference type="InterPro" id="IPR036514">
    <property type="entry name" value="SGNH_hydro_sf"/>
</dbReference>
<accession>A0ABU4PNL2</accession>
<dbReference type="SUPFAM" id="SSF52266">
    <property type="entry name" value="SGNH hydrolase"/>
    <property type="match status" value="1"/>
</dbReference>
<protein>
    <submittedName>
        <fullName evidence="3">SGNH/GDSL hydrolase family protein</fullName>
    </submittedName>
</protein>
<evidence type="ECO:0000313" key="4">
    <source>
        <dbReference type="Proteomes" id="UP001279660"/>
    </source>
</evidence>
<proteinExistence type="predicted"/>
<dbReference type="CDD" id="cd01830">
    <property type="entry name" value="XynE_like"/>
    <property type="match status" value="1"/>
</dbReference>
<feature type="signal peptide" evidence="1">
    <location>
        <begin position="1"/>
        <end position="20"/>
    </location>
</feature>
<dbReference type="InterPro" id="IPR053140">
    <property type="entry name" value="GDSL_Rv0518-like"/>
</dbReference>
<dbReference type="RefSeq" id="WP_010404893.1">
    <property type="nucleotide sequence ID" value="NZ_JAWXXV010000001.1"/>
</dbReference>
<dbReference type="InterPro" id="IPR013830">
    <property type="entry name" value="SGNH_hydro"/>
</dbReference>
<evidence type="ECO:0000313" key="3">
    <source>
        <dbReference type="EMBL" id="MDX5983550.1"/>
    </source>
</evidence>